<keyword evidence="1" id="KW-0472">Membrane</keyword>
<keyword evidence="1" id="KW-1133">Transmembrane helix</keyword>
<dbReference type="KEGG" id="dce:O6P33_03565"/>
<organism evidence="2 3">
    <name type="scientific">Denitrificimonas caeni</name>
    <dbReference type="NCBI Taxonomy" id="521720"/>
    <lineage>
        <taxon>Bacteria</taxon>
        <taxon>Pseudomonadati</taxon>
        <taxon>Pseudomonadota</taxon>
        <taxon>Gammaproteobacteria</taxon>
        <taxon>Pseudomonadales</taxon>
        <taxon>Pseudomonadaceae</taxon>
        <taxon>Denitrificimonas</taxon>
    </lineage>
</organism>
<feature type="transmembrane region" description="Helical" evidence="1">
    <location>
        <begin position="6"/>
        <end position="30"/>
    </location>
</feature>
<evidence type="ECO:0000313" key="3">
    <source>
        <dbReference type="Proteomes" id="UP001212189"/>
    </source>
</evidence>
<protein>
    <submittedName>
        <fullName evidence="2">Transporter small subunit</fullName>
    </submittedName>
</protein>
<proteinExistence type="predicted"/>
<sequence>MSVFGLTVYVMIWPVLSAMVLIVLCTAVVIDARNARAKGESLI</sequence>
<dbReference type="InterPro" id="IPR049820">
    <property type="entry name" value="Trnsprt_adja_ssu-like"/>
</dbReference>
<evidence type="ECO:0000313" key="2">
    <source>
        <dbReference type="EMBL" id="WBE25930.1"/>
    </source>
</evidence>
<keyword evidence="1" id="KW-0812">Transmembrane</keyword>
<accession>A0AAF0AJW4</accession>
<dbReference type="Proteomes" id="UP001212189">
    <property type="component" value="Chromosome"/>
</dbReference>
<gene>
    <name evidence="2" type="ORF">O6P33_03565</name>
</gene>
<evidence type="ECO:0000256" key="1">
    <source>
        <dbReference type="SAM" id="Phobius"/>
    </source>
</evidence>
<reference evidence="2 3" key="1">
    <citation type="submission" date="2022-12" db="EMBL/GenBank/DDBJ databases">
        <title>Coexistence and Characterization of a Novel Tigecycline Resistance gene tet(X) variant and blaNDM-1 in a Pseudomonas caeni Isolate of Chicken Origin.</title>
        <authorList>
            <person name="Lu X."/>
            <person name="Zhang L."/>
            <person name="Li R."/>
            <person name="Wang Z."/>
        </authorList>
    </citation>
    <scope>NUCLEOTIDE SEQUENCE [LARGE SCALE GENOMIC DNA]</scope>
    <source>
        <strain evidence="2 3">CE14</strain>
    </source>
</reference>
<dbReference type="RefSeq" id="WP_269818874.1">
    <property type="nucleotide sequence ID" value="NZ_CP114976.1"/>
</dbReference>
<dbReference type="AlphaFoldDB" id="A0AAF0AJW4"/>
<dbReference type="NCBIfam" id="NF038354">
    <property type="entry name" value="trnsprt_adja_43"/>
    <property type="match status" value="1"/>
</dbReference>
<keyword evidence="3" id="KW-1185">Reference proteome</keyword>
<dbReference type="EMBL" id="CP114976">
    <property type="protein sequence ID" value="WBE25930.1"/>
    <property type="molecule type" value="Genomic_DNA"/>
</dbReference>
<name>A0AAF0AJW4_9GAMM</name>